<dbReference type="RefSeq" id="WP_248654205.1">
    <property type="nucleotide sequence ID" value="NZ_CP096658.1"/>
</dbReference>
<organism evidence="2 3">
    <name type="scientific">Halorussus gelatinilyticus</name>
    <dbReference type="NCBI Taxonomy" id="2937524"/>
    <lineage>
        <taxon>Archaea</taxon>
        <taxon>Methanobacteriati</taxon>
        <taxon>Methanobacteriota</taxon>
        <taxon>Stenosarchaea group</taxon>
        <taxon>Halobacteria</taxon>
        <taxon>Halobacteriales</taxon>
        <taxon>Haladaptataceae</taxon>
        <taxon>Halorussus</taxon>
    </lineage>
</organism>
<feature type="transmembrane region" description="Helical" evidence="1">
    <location>
        <begin position="334"/>
        <end position="354"/>
    </location>
</feature>
<feature type="transmembrane region" description="Helical" evidence="1">
    <location>
        <begin position="46"/>
        <end position="64"/>
    </location>
</feature>
<feature type="transmembrane region" description="Helical" evidence="1">
    <location>
        <begin position="20"/>
        <end position="39"/>
    </location>
</feature>
<gene>
    <name evidence="2" type="ORF">M0R88_14485</name>
</gene>
<feature type="transmembrane region" description="Helical" evidence="1">
    <location>
        <begin position="206"/>
        <end position="224"/>
    </location>
</feature>
<dbReference type="InterPro" id="IPR055941">
    <property type="entry name" value="DUF7519"/>
</dbReference>
<feature type="transmembrane region" description="Helical" evidence="1">
    <location>
        <begin position="449"/>
        <end position="466"/>
    </location>
</feature>
<keyword evidence="1" id="KW-0812">Transmembrane</keyword>
<feature type="transmembrane region" description="Helical" evidence="1">
    <location>
        <begin position="253"/>
        <end position="271"/>
    </location>
</feature>
<feature type="transmembrane region" description="Helical" evidence="1">
    <location>
        <begin position="114"/>
        <end position="134"/>
    </location>
</feature>
<sequence length="540" mass="53991">MLDEHDAADSKTNWAPTTASSAVVLVGTLGGVAALSAAVGVVKGTIAAATGAVCLAAALWLLTWNEWRVPATLAASLLLVPAGAGIAAGVGYESLVAFALAFPASSPTRVVGESLRILGVMAVLVGSTVAVSGAAASVRGVATSWTVSKLLDTVIRVTILPMGLSLALGGHALLTNFDVGLAGMVGDAVRTATDWVLAPSGDGTHLLSFGLLAAAAAFAGYRMLRDLPTEELAGEATVGDVRVADLAASLQLGFSRLVAISALVLPLAFLAETTVPDRTVEEALPGLVWTLLVALTGSAALRSLLWWVVLVAAALVAVAALVRRSSRASTAELLVGYAPFLAGATVVAGVRVLHRPLLDALVGFVAGRLDAPLAGQFRTLSEGVVTFYGGETVVLGLTSTVLLLAVGGVFALRIAFALGFVTDRVAGPALAGGGLFVAAAFVGTVSAPTWLVFGSLVAALVVWDAGEFATTLGAEVGRRAPTRRVELLHGLGALAVGVCGALAAGALASGLPAGWGATGELSVALLAAVAGVVLLVTAMR</sequence>
<proteinExistence type="predicted"/>
<dbReference type="Pfam" id="PF24363">
    <property type="entry name" value="DUF7519"/>
    <property type="match status" value="1"/>
</dbReference>
<feature type="transmembrane region" description="Helical" evidence="1">
    <location>
        <begin position="154"/>
        <end position="174"/>
    </location>
</feature>
<name>A0A8U0IG54_9EURY</name>
<feature type="transmembrane region" description="Helical" evidence="1">
    <location>
        <begin position="425"/>
        <end position="443"/>
    </location>
</feature>
<protein>
    <submittedName>
        <fullName evidence="2">Uncharacterized protein</fullName>
    </submittedName>
</protein>
<dbReference type="GeneID" id="72191086"/>
<dbReference type="AlphaFoldDB" id="A0A8U0IG54"/>
<dbReference type="EMBL" id="CP096658">
    <property type="protein sequence ID" value="UPV99714.1"/>
    <property type="molecule type" value="Genomic_DNA"/>
</dbReference>
<evidence type="ECO:0000313" key="2">
    <source>
        <dbReference type="EMBL" id="UPV99714.1"/>
    </source>
</evidence>
<keyword evidence="3" id="KW-1185">Reference proteome</keyword>
<feature type="transmembrane region" description="Helical" evidence="1">
    <location>
        <begin position="305"/>
        <end position="322"/>
    </location>
</feature>
<feature type="transmembrane region" description="Helical" evidence="1">
    <location>
        <begin position="76"/>
        <end position="102"/>
    </location>
</feature>
<feature type="transmembrane region" description="Helical" evidence="1">
    <location>
        <begin position="487"/>
        <end position="509"/>
    </location>
</feature>
<keyword evidence="1" id="KW-0472">Membrane</keyword>
<evidence type="ECO:0000256" key="1">
    <source>
        <dbReference type="SAM" id="Phobius"/>
    </source>
</evidence>
<keyword evidence="1" id="KW-1133">Transmembrane helix</keyword>
<dbReference type="KEGG" id="haxz:M0R88_14485"/>
<feature type="transmembrane region" description="Helical" evidence="1">
    <location>
        <begin position="393"/>
        <end position="418"/>
    </location>
</feature>
<accession>A0A8U0IG54</accession>
<feature type="transmembrane region" description="Helical" evidence="1">
    <location>
        <begin position="521"/>
        <end position="539"/>
    </location>
</feature>
<reference evidence="2" key="1">
    <citation type="submission" date="2022-04" db="EMBL/GenBank/DDBJ databases">
        <title>Diverse halophilic archaea isolated from saline environments.</title>
        <authorList>
            <person name="Cui H.-L."/>
        </authorList>
    </citation>
    <scope>NUCLEOTIDE SEQUENCE</scope>
    <source>
        <strain evidence="2">XZYJT40</strain>
    </source>
</reference>
<dbReference type="Proteomes" id="UP000830434">
    <property type="component" value="Chromosome"/>
</dbReference>
<evidence type="ECO:0000313" key="3">
    <source>
        <dbReference type="Proteomes" id="UP000830434"/>
    </source>
</evidence>